<dbReference type="SUPFAM" id="SSF48168">
    <property type="entry name" value="R1 subunit of ribonucleotide reductase, N-terminal domain"/>
    <property type="match status" value="1"/>
</dbReference>
<dbReference type="Gene3D" id="3.20.70.20">
    <property type="match status" value="1"/>
</dbReference>
<dbReference type="RefSeq" id="YP_009055886.1">
    <property type="nucleotide sequence ID" value="NC_024788.1"/>
</dbReference>
<evidence type="ECO:0000313" key="7">
    <source>
        <dbReference type="Proteomes" id="UP000028561"/>
    </source>
</evidence>
<dbReference type="InterPro" id="IPR008926">
    <property type="entry name" value="RNR_R1-su_N"/>
</dbReference>
<dbReference type="KEGG" id="vg:20283108"/>
<dbReference type="EC" id="1.17.4.1" evidence="2 4"/>
<comment type="similarity">
    <text evidence="1 4">Belongs to the ribonucleoside diphosphate reductase large chain family.</text>
</comment>
<reference evidence="6 7" key="2">
    <citation type="journal article" date="2016" name="Virology (Lond)">
        <title>Genomic characterization and comparison of seven Myoviridae bacteriophage infecting Bacillus thuringiensis.</title>
        <authorList>
            <person name="Sauder A.B."/>
            <person name="Quinn M.R."/>
            <person name="Brouillette A."/>
            <person name="Caruso S."/>
            <person name="Cresawn S."/>
            <person name="Erill I."/>
            <person name="Lewis L."/>
            <person name="Loesser-Casey K."/>
            <person name="Pate M."/>
            <person name="Scott C."/>
            <person name="Stockwell S."/>
            <person name="Temple L."/>
        </authorList>
    </citation>
    <scope>NUCLEOTIDE SEQUENCE [LARGE SCALE GENOMIC DNA]</scope>
</reference>
<keyword evidence="7" id="KW-1185">Reference proteome</keyword>
<dbReference type="PANTHER" id="PTHR11573">
    <property type="entry name" value="RIBONUCLEOSIDE-DIPHOSPHATE REDUCTASE LARGE CHAIN"/>
    <property type="match status" value="1"/>
</dbReference>
<dbReference type="PANTHER" id="PTHR11573:SF6">
    <property type="entry name" value="RIBONUCLEOSIDE-DIPHOSPHATE REDUCTASE LARGE SUBUNIT"/>
    <property type="match status" value="1"/>
</dbReference>
<dbReference type="PROSITE" id="PS00089">
    <property type="entry name" value="RIBORED_LARGE"/>
    <property type="match status" value="1"/>
</dbReference>
<dbReference type="GeneID" id="20283108"/>
<keyword evidence="4" id="KW-0215">Deoxyribonucleotide synthesis</keyword>
<evidence type="ECO:0000256" key="4">
    <source>
        <dbReference type="RuleBase" id="RU003410"/>
    </source>
</evidence>
<dbReference type="Pfam" id="PF02867">
    <property type="entry name" value="Ribonuc_red_lgC"/>
    <property type="match status" value="1"/>
</dbReference>
<keyword evidence="3 4" id="KW-0560">Oxidoreductase</keyword>
<dbReference type="NCBIfam" id="TIGR02506">
    <property type="entry name" value="NrdE_NrdA"/>
    <property type="match status" value="1"/>
</dbReference>
<feature type="domain" description="Ribonucleotide reductase large subunit" evidence="5">
    <location>
        <begin position="631"/>
        <end position="652"/>
    </location>
</feature>
<evidence type="ECO:0000256" key="3">
    <source>
        <dbReference type="ARBA" id="ARBA00023002"/>
    </source>
</evidence>
<dbReference type="Pfam" id="PF00317">
    <property type="entry name" value="Ribonuc_red_lgN"/>
    <property type="match status" value="1"/>
</dbReference>
<protein>
    <recommendedName>
        <fullName evidence="2 4">Ribonucleoside-diphosphate reductase</fullName>
        <ecNumber evidence="2 4">1.17.4.1</ecNumber>
    </recommendedName>
</protein>
<dbReference type="GO" id="GO:0004748">
    <property type="term" value="F:ribonucleoside-diphosphate reductase activity, thioredoxin disulfide as acceptor"/>
    <property type="evidence" value="ECO:0007669"/>
    <property type="project" value="UniProtKB-EC"/>
</dbReference>
<reference evidence="7" key="1">
    <citation type="submission" date="2014-09" db="EMBL/GenBank/DDBJ databases">
        <title>Genomic characterization and comparison of seven Myoviridae bacteriophage infecting Bacillus thuringiensis.</title>
        <authorList>
            <person name="Sauder A.B."/>
            <person name="McKenzie Q.R."/>
            <person name="Temple L.M."/>
            <person name="Alexis B.K."/>
            <person name="Al-Atrache Z."/>
            <person name="Lewis L.O."/>
            <person name="Loesser-Casey K.E."/>
            <person name="Mitchell K.J."/>
        </authorList>
    </citation>
    <scope>NUCLEOTIDE SEQUENCE [LARGE SCALE GENOMIC DNA]</scope>
</reference>
<dbReference type="EMBL" id="KJ489402">
    <property type="protein sequence ID" value="AIF71997.1"/>
    <property type="molecule type" value="Genomic_DNA"/>
</dbReference>
<dbReference type="SUPFAM" id="SSF51998">
    <property type="entry name" value="PFL-like glycyl radical enzymes"/>
    <property type="match status" value="1"/>
</dbReference>
<evidence type="ECO:0000259" key="5">
    <source>
        <dbReference type="PROSITE" id="PS00089"/>
    </source>
</evidence>
<dbReference type="InterPro" id="IPR039718">
    <property type="entry name" value="Rrm1"/>
</dbReference>
<evidence type="ECO:0000256" key="2">
    <source>
        <dbReference type="ARBA" id="ARBA00012274"/>
    </source>
</evidence>
<accession>A0A075LZR9</accession>
<comment type="function">
    <text evidence="4">Provides the precursors necessary for DNA synthesis. Catalyzes the biosynthesis of deoxyribonucleotides from the corresponding ribonucleotides.</text>
</comment>
<organism evidence="6 7">
    <name type="scientific">Bacillus phage Riley</name>
    <dbReference type="NCBI Taxonomy" id="1486662"/>
    <lineage>
        <taxon>Viruses</taxon>
        <taxon>Duplodnaviria</taxon>
        <taxon>Heunggongvirae</taxon>
        <taxon>Uroviricota</taxon>
        <taxon>Caudoviricetes</taxon>
        <taxon>Herelleviridae</taxon>
        <taxon>Bastillevirinae</taxon>
        <taxon>Bequatrovirus</taxon>
        <taxon>Bequatrovirus riley</taxon>
    </lineage>
</organism>
<dbReference type="InterPro" id="IPR013509">
    <property type="entry name" value="RNR_lsu_N"/>
</dbReference>
<dbReference type="InterPro" id="IPR013346">
    <property type="entry name" value="NrdE_NrdA_C"/>
</dbReference>
<dbReference type="InterPro" id="IPR000788">
    <property type="entry name" value="RNR_lg_C"/>
</dbReference>
<comment type="catalytic activity">
    <reaction evidence="4">
        <text>a 2'-deoxyribonucleoside 5'-diphosphate + [thioredoxin]-disulfide + H2O = a ribonucleoside 5'-diphosphate + [thioredoxin]-dithiol</text>
        <dbReference type="Rhea" id="RHEA:23252"/>
        <dbReference type="Rhea" id="RHEA-COMP:10698"/>
        <dbReference type="Rhea" id="RHEA-COMP:10700"/>
        <dbReference type="ChEBI" id="CHEBI:15377"/>
        <dbReference type="ChEBI" id="CHEBI:29950"/>
        <dbReference type="ChEBI" id="CHEBI:50058"/>
        <dbReference type="ChEBI" id="CHEBI:57930"/>
        <dbReference type="ChEBI" id="CHEBI:73316"/>
        <dbReference type="EC" id="1.17.4.1"/>
    </reaction>
</comment>
<dbReference type="GO" id="GO:0009263">
    <property type="term" value="P:deoxyribonucleotide biosynthetic process"/>
    <property type="evidence" value="ECO:0007669"/>
    <property type="project" value="UniProtKB-KW"/>
</dbReference>
<proteinExistence type="inferred from homology"/>
<name>A0A075LZR9_9CAUD</name>
<evidence type="ECO:0000313" key="6">
    <source>
        <dbReference type="EMBL" id="AIF71997.1"/>
    </source>
</evidence>
<dbReference type="Proteomes" id="UP000028561">
    <property type="component" value="Segment"/>
</dbReference>
<dbReference type="UniPathway" id="UPA00326"/>
<dbReference type="PRINTS" id="PR01183">
    <property type="entry name" value="RIBORDTASEM1"/>
</dbReference>
<sequence>MTLITKDRGTYTQEIRFVRERFNYFVDSILEETNNKEAIEASDIEEIKNAVISMVEAKKEVEADKLFTFLIRETQSRIKLSNLPLANFASAVYLRQLYKQASKLRGFDYKEGYGDYASHVTAMVERGKYSEVLLDIYTREELQEAGKLINKDSDRKFSYSGLQTLTKTYLAKNDKGLVMELPQERFLTVALYLMSIEKKKDRMKYVKKAYWALLNHYIGLATPTLKNAGAPHGSLSSCHILTMDDTIDSIFDVAKQVAIFSKNGSGIGVFAGFLRARGSRIRGVKVQNNGVIHPARLLSVLAEYVDQTGTRKAGVSIYLPVWHADIKDFLELRLKTGSQEKRAHSVTTAVTIPDEFMRRLHNKELFTIFDPTEVKKKLGVDLNMQYDKKRLQDGEEPNEKDHAFTYWYRKAEELDLEIKEVVKATDIYKSIFVSRKTGGTPYMYWSDTSARQNPNGHVGMPFASNLCTEIIQNMEYDEIVENGLDESGYIVLKLKGDGLVTCNLSSLVGHNTHDLDEETYQEVVDIQFRMLDNVISMGRLSVHQAKQTNDLYRAVGAGYLGMATLMTDKGIPWESEKATEFVGEEFKRYLKAQIKASHKLAVEKGSYPLYEGSDWATGAFFDKRGLVGSEWEELRSMASVGMRNGYTAAVAPTASNSIIMNGSPSMDAPYDVAYTENKSGMNVLIVPPNYNNRTKWFYKSGFEMDEMWSINHVAEAQKYIDQAVSHNMHVSSNIKGSELLRLDMAAWDKGLKTIYYTHTEDREKPEDCIMCAG</sequence>
<dbReference type="GO" id="GO:0005524">
    <property type="term" value="F:ATP binding"/>
    <property type="evidence" value="ECO:0007669"/>
    <property type="project" value="InterPro"/>
</dbReference>
<evidence type="ECO:0000256" key="1">
    <source>
        <dbReference type="ARBA" id="ARBA00010406"/>
    </source>
</evidence>